<dbReference type="EMBL" id="JACAGC010000023">
    <property type="protein sequence ID" value="KAF6284147.1"/>
    <property type="molecule type" value="Genomic_DNA"/>
</dbReference>
<organism evidence="3 4">
    <name type="scientific">Rhinolophus ferrumequinum</name>
    <name type="common">Greater horseshoe bat</name>
    <dbReference type="NCBI Taxonomy" id="59479"/>
    <lineage>
        <taxon>Eukaryota</taxon>
        <taxon>Metazoa</taxon>
        <taxon>Chordata</taxon>
        <taxon>Craniata</taxon>
        <taxon>Vertebrata</taxon>
        <taxon>Euteleostomi</taxon>
        <taxon>Mammalia</taxon>
        <taxon>Eutheria</taxon>
        <taxon>Laurasiatheria</taxon>
        <taxon>Chiroptera</taxon>
        <taxon>Yinpterochiroptera</taxon>
        <taxon>Rhinolophoidea</taxon>
        <taxon>Rhinolophidae</taxon>
        <taxon>Rhinolophinae</taxon>
        <taxon>Rhinolophus</taxon>
    </lineage>
</organism>
<protein>
    <submittedName>
        <fullName evidence="3">Uncharacterized protein</fullName>
    </submittedName>
</protein>
<name>A0A7J7S7H1_RHIFE</name>
<evidence type="ECO:0000313" key="4">
    <source>
        <dbReference type="Proteomes" id="UP000585614"/>
    </source>
</evidence>
<sequence length="365" mass="43194">MKEVLSCPHSSRPSHFGSRSTIHKSQIADYLPWQQSKQKIKPSTLPPVLQTSGHKKNKMKTLISVLPGYSKPTMLMTSQLRNPRELRRRNLDSGKTQARVRLMRTMLRNRQTSLQELRNQEDFLTKLNQELIKTIQDMEDSAAQNVREMLQQQNILRNMVNILEYSNRKEMQQTKCELQELEEKQQSKISYLEQQLEQLNAKIKKTHEEVSFLSTYMDHEYPVRLVQIANLVRQLQQVKDSQQDELDDLREMHKVVLECLSNQIQMKKEKFLSALIEKTLQPHQEALLQKTQESQDMIKYRDKLKEFINQFEEEISMLRAEIKKLQMQIREPREIVFADVLLRRPKCTPDMDVILNIPVEEVLPF</sequence>
<dbReference type="PANTHER" id="PTHR28574">
    <property type="entry name" value="RIKEN CDNA 6820408C15"/>
    <property type="match status" value="1"/>
</dbReference>
<accession>A0A7J7S7H1</accession>
<dbReference type="AlphaFoldDB" id="A0A7J7S7H1"/>
<comment type="caution">
    <text evidence="3">The sequence shown here is derived from an EMBL/GenBank/DDBJ whole genome shotgun (WGS) entry which is preliminary data.</text>
</comment>
<evidence type="ECO:0000313" key="3">
    <source>
        <dbReference type="EMBL" id="KAF6284147.1"/>
    </source>
</evidence>
<evidence type="ECO:0000256" key="2">
    <source>
        <dbReference type="SAM" id="MobiDB-lite"/>
    </source>
</evidence>
<reference evidence="3 4" key="1">
    <citation type="journal article" date="2020" name="Nature">
        <title>Six reference-quality genomes reveal evolution of bat adaptations.</title>
        <authorList>
            <person name="Jebb D."/>
            <person name="Huang Z."/>
            <person name="Pippel M."/>
            <person name="Hughes G.M."/>
            <person name="Lavrichenko K."/>
            <person name="Devanna P."/>
            <person name="Winkler S."/>
            <person name="Jermiin L.S."/>
            <person name="Skirmuntt E.C."/>
            <person name="Katzourakis A."/>
            <person name="Burkitt-Gray L."/>
            <person name="Ray D.A."/>
            <person name="Sullivan K.A.M."/>
            <person name="Roscito J.G."/>
            <person name="Kirilenko B.M."/>
            <person name="Davalos L.M."/>
            <person name="Corthals A.P."/>
            <person name="Power M.L."/>
            <person name="Jones G."/>
            <person name="Ransome R.D."/>
            <person name="Dechmann D.K.N."/>
            <person name="Locatelli A.G."/>
            <person name="Puechmaille S.J."/>
            <person name="Fedrigo O."/>
            <person name="Jarvis E.D."/>
            <person name="Hiller M."/>
            <person name="Vernes S.C."/>
            <person name="Myers E.W."/>
            <person name="Teeling E.C."/>
        </authorList>
    </citation>
    <scope>NUCLEOTIDE SEQUENCE [LARGE SCALE GENOMIC DNA]</scope>
    <source>
        <strain evidence="3">MRhiFer1</strain>
        <tissue evidence="3">Lung</tissue>
    </source>
</reference>
<proteinExistence type="predicted"/>
<dbReference type="Proteomes" id="UP000585614">
    <property type="component" value="Unassembled WGS sequence"/>
</dbReference>
<keyword evidence="1" id="KW-0175">Coiled coil</keyword>
<feature type="coiled-coil region" evidence="1">
    <location>
        <begin position="182"/>
        <end position="252"/>
    </location>
</feature>
<feature type="compositionally biased region" description="Polar residues" evidence="2">
    <location>
        <begin position="8"/>
        <end position="21"/>
    </location>
</feature>
<feature type="region of interest" description="Disordered" evidence="2">
    <location>
        <begin position="1"/>
        <end position="21"/>
    </location>
</feature>
<dbReference type="PANTHER" id="PTHR28574:SF1">
    <property type="entry name" value="RIKEN CDNA 6820408C15 GENE"/>
    <property type="match status" value="1"/>
</dbReference>
<evidence type="ECO:0000256" key="1">
    <source>
        <dbReference type="SAM" id="Coils"/>
    </source>
</evidence>
<dbReference type="InterPro" id="IPR029236">
    <property type="entry name" value="DUF4618"/>
</dbReference>
<gene>
    <name evidence="3" type="ORF">mRhiFer1_001832</name>
</gene>
<dbReference type="OrthoDB" id="10003267at2759"/>
<feature type="coiled-coil region" evidence="1">
    <location>
        <begin position="301"/>
        <end position="328"/>
    </location>
</feature>
<dbReference type="Pfam" id="PF15397">
    <property type="entry name" value="DUF4618"/>
    <property type="match status" value="1"/>
</dbReference>